<dbReference type="RefSeq" id="WP_100711841.1">
    <property type="nucleotide sequence ID" value="NZ_NPDR01000017.1"/>
</dbReference>
<reference evidence="1 2" key="1">
    <citation type="submission" date="2017-07" db="EMBL/GenBank/DDBJ databases">
        <title>Leptospira spp. isolated from tropical soils.</title>
        <authorList>
            <person name="Thibeaux R."/>
            <person name="Iraola G."/>
            <person name="Ferres I."/>
            <person name="Bierque E."/>
            <person name="Girault D."/>
            <person name="Soupe-Gilbert M.-E."/>
            <person name="Picardeau M."/>
            <person name="Goarant C."/>
        </authorList>
    </citation>
    <scope>NUCLEOTIDE SEQUENCE [LARGE SCALE GENOMIC DNA]</scope>
    <source>
        <strain evidence="1 2">FH4-C-A2</strain>
    </source>
</reference>
<dbReference type="Proteomes" id="UP000231926">
    <property type="component" value="Unassembled WGS sequence"/>
</dbReference>
<protein>
    <submittedName>
        <fullName evidence="1">ChpI protein</fullName>
    </submittedName>
</protein>
<gene>
    <name evidence="1" type="ORF">CH362_18710</name>
</gene>
<evidence type="ECO:0000313" key="1">
    <source>
        <dbReference type="EMBL" id="PJZ47530.1"/>
    </source>
</evidence>
<keyword evidence="2" id="KW-1185">Reference proteome</keyword>
<comment type="caution">
    <text evidence="1">The sequence shown here is derived from an EMBL/GenBank/DDBJ whole genome shotgun (WGS) entry which is preliminary data.</text>
</comment>
<sequence length="82" mass="9439">MKTAVSIPDDLFKTAEKTAKRLGIPRSQLFAKALEEFIQLHSKESVTERLNKIYLKEKGSLEENISNLSVEFLRKSLKNDSW</sequence>
<name>A0A2M9Y7G9_9LEPT</name>
<proteinExistence type="predicted"/>
<dbReference type="Gene3D" id="1.10.1220.10">
    <property type="entry name" value="Met repressor-like"/>
    <property type="match status" value="1"/>
</dbReference>
<dbReference type="AlphaFoldDB" id="A0A2M9Y7G9"/>
<evidence type="ECO:0000313" key="2">
    <source>
        <dbReference type="Proteomes" id="UP000231926"/>
    </source>
</evidence>
<accession>A0A2M9Y7G9</accession>
<dbReference type="OrthoDB" id="73061at2"/>
<organism evidence="1 2">
    <name type="scientific">Leptospira saintgironsiae</name>
    <dbReference type="NCBI Taxonomy" id="2023183"/>
    <lineage>
        <taxon>Bacteria</taxon>
        <taxon>Pseudomonadati</taxon>
        <taxon>Spirochaetota</taxon>
        <taxon>Spirochaetia</taxon>
        <taxon>Leptospirales</taxon>
        <taxon>Leptospiraceae</taxon>
        <taxon>Leptospira</taxon>
    </lineage>
</organism>
<dbReference type="InterPro" id="IPR013321">
    <property type="entry name" value="Arc_rbn_hlx_hlx"/>
</dbReference>
<dbReference type="EMBL" id="NPDR01000017">
    <property type="protein sequence ID" value="PJZ47530.1"/>
    <property type="molecule type" value="Genomic_DNA"/>
</dbReference>
<dbReference type="GO" id="GO:0006355">
    <property type="term" value="P:regulation of DNA-templated transcription"/>
    <property type="evidence" value="ECO:0007669"/>
    <property type="project" value="InterPro"/>
</dbReference>